<dbReference type="EMBL" id="AYSA01000350">
    <property type="protein sequence ID" value="ESZ92920.1"/>
    <property type="molecule type" value="Genomic_DNA"/>
</dbReference>
<sequence>MAKKSKDTPSRAKAPQKPTNVTVDKTVSVTETHNANTVSSPTYESIGVDKASAKVHSEAIPSSSNEESSSAELAEENHRFSDAYSNMSRQTPSCEMCTDKSRVCGFCSRDGQNYDTWSDNTGGHEYTTDMNKPEDRIQLQTWTYETSQVTIAERLEQRKWYSPDQNF</sequence>
<accession>W9CEF7</accession>
<gene>
    <name evidence="2" type="ORF">SBOR_6693</name>
</gene>
<organism evidence="2 3">
    <name type="scientific">Sclerotinia borealis (strain F-4128)</name>
    <dbReference type="NCBI Taxonomy" id="1432307"/>
    <lineage>
        <taxon>Eukaryota</taxon>
        <taxon>Fungi</taxon>
        <taxon>Dikarya</taxon>
        <taxon>Ascomycota</taxon>
        <taxon>Pezizomycotina</taxon>
        <taxon>Leotiomycetes</taxon>
        <taxon>Helotiales</taxon>
        <taxon>Sclerotiniaceae</taxon>
        <taxon>Sclerotinia</taxon>
    </lineage>
</organism>
<evidence type="ECO:0000313" key="3">
    <source>
        <dbReference type="Proteomes" id="UP000019487"/>
    </source>
</evidence>
<feature type="compositionally biased region" description="Low complexity" evidence="1">
    <location>
        <begin position="58"/>
        <end position="72"/>
    </location>
</feature>
<protein>
    <submittedName>
        <fullName evidence="2">Uncharacterized protein</fullName>
    </submittedName>
</protein>
<comment type="caution">
    <text evidence="2">The sequence shown here is derived from an EMBL/GenBank/DDBJ whole genome shotgun (WGS) entry which is preliminary data.</text>
</comment>
<feature type="compositionally biased region" description="Polar residues" evidence="1">
    <location>
        <begin position="83"/>
        <end position="93"/>
    </location>
</feature>
<dbReference type="AlphaFoldDB" id="W9CEF7"/>
<keyword evidence="3" id="KW-1185">Reference proteome</keyword>
<proteinExistence type="predicted"/>
<dbReference type="HOGENOM" id="CLU_1695208_0_0_1"/>
<evidence type="ECO:0000313" key="2">
    <source>
        <dbReference type="EMBL" id="ESZ92920.1"/>
    </source>
</evidence>
<name>W9CEF7_SCLBF</name>
<feature type="compositionally biased region" description="Polar residues" evidence="1">
    <location>
        <begin position="17"/>
        <end position="43"/>
    </location>
</feature>
<feature type="compositionally biased region" description="Basic and acidic residues" evidence="1">
    <location>
        <begin position="1"/>
        <end position="10"/>
    </location>
</feature>
<feature type="region of interest" description="Disordered" evidence="1">
    <location>
        <begin position="1"/>
        <end position="93"/>
    </location>
</feature>
<dbReference type="OrthoDB" id="3518189at2759"/>
<evidence type="ECO:0000256" key="1">
    <source>
        <dbReference type="SAM" id="MobiDB-lite"/>
    </source>
</evidence>
<dbReference type="Proteomes" id="UP000019487">
    <property type="component" value="Unassembled WGS sequence"/>
</dbReference>
<reference evidence="2 3" key="1">
    <citation type="journal article" date="2014" name="Genome Announc.">
        <title>Draft genome sequence of Sclerotinia borealis, a psychrophilic plant pathogenic fungus.</title>
        <authorList>
            <person name="Mardanov A.V."/>
            <person name="Beletsky A.V."/>
            <person name="Kadnikov V.V."/>
            <person name="Ignatov A.N."/>
            <person name="Ravin N.V."/>
        </authorList>
    </citation>
    <scope>NUCLEOTIDE SEQUENCE [LARGE SCALE GENOMIC DNA]</scope>
    <source>
        <strain evidence="3">F-4157</strain>
    </source>
</reference>